<reference evidence="1" key="1">
    <citation type="submission" date="2023-07" db="EMBL/GenBank/DDBJ databases">
        <title>Black Yeasts Isolated from many extreme environments.</title>
        <authorList>
            <person name="Coleine C."/>
            <person name="Stajich J.E."/>
            <person name="Selbmann L."/>
        </authorList>
    </citation>
    <scope>NUCLEOTIDE SEQUENCE</scope>
    <source>
        <strain evidence="1">CCFEE 5714</strain>
    </source>
</reference>
<keyword evidence="2" id="KW-1185">Reference proteome</keyword>
<proteinExistence type="predicted"/>
<gene>
    <name evidence="1" type="ORF">LTR37_008165</name>
</gene>
<evidence type="ECO:0000313" key="2">
    <source>
        <dbReference type="Proteomes" id="UP001281147"/>
    </source>
</evidence>
<evidence type="ECO:0000313" key="1">
    <source>
        <dbReference type="EMBL" id="KAK3713915.1"/>
    </source>
</evidence>
<sequence length="2088" mass="231122">MSRYPPSDYRPRDRSRSPPRFADRRPSAANIYDGRPSGPPRNASDAPRGPRSQFDGPRPPPLGNSGSGNGPRPAYTSLRDAPPLGSGDRGRPFRPYERDDRVPSPRERTPPSRPKDVRDYPPSRDMDITRVRRDSRDGPPSAGSNYSEGPSLASAPFRGGFARGRGRGDPAFRGGRGGRGNFEERGDLFRRERSPSKGWARDLSRDGREPERRDDRRFERREDERRPSEWADRERDREPDRNRRDQPPPPRLEPRPSNESNGSANAAYQSSQAAPPINPARLALIESSGVDAGVRRPSIQQEPPPPRDTRRDQAETPSYLNGRAETTANRYGSRGSSPPTQAPPVPAFTLSFAPPASSSAPSNRPPAATQPPKTTPEPRVPVPAPAPVGPSQYASRPTEPHRPAPPTDAPVAPRAPPAAPRAQFAKPPPAAPRGPRAHEAEDASMGNSRLQGVRSLENISSASAAQNAPAASRQEATAQPMRPASTSASPAGMPALPALNQPVSPRVMESARPADLGAPTGPRASRISPAQPSVSPRPPFVSPRSDFGGSQGAPGPPRMRTPPPSAPTGPRNSSYSVSPKAAPTAPKANRGPPLAPRGPERVAGPASRAPERVGVPPWAPPSAPRSLQWNQWKRPGAAPALGDQTIPAKRDFSGEEKGRFPEQPSLRTPEIDHAATIKSEGGPRRATDAQGIERRAADEMDVDTEPPKRQSSLVSGHSAAQSFFGQPAQTVEDEDEDTAMSDAGQGVPSTSEEDESDIEDENLTLFHAKFERQKRLLEAQMVDLSQKCYRATTPLESIARLARISARDLQRITEQREREMDIDDSTIIHNQHLMPRTGRSSGSDEGPDLLTPKGEEEHQVAIRESDDNLEDIRRTKRPSPEPVSLPYLLKDGQPPFQDSNMFQDNIKRHEETRADVVDAMEDDMDAEMEMHENIERMFAEEYQRWREECEDLDRLKAEQEKLERHQSLEPAPEFDVSTVAPMNPHEGRRLHKHSSEYEIELVLKQSEETARIEQERQDREAKKNLADMEKEAQVPDQKTQEEIRRATFIDFNCYRDPESLTMVFSYKPPADNFTDNEQQIFIAAFKETPKKWGEIASLLPGRTYEDCIRHYYANKWDGRFRDNRTKKLKAGGRRGRGGARGPRGRVGGLMADLARAEDFLAPESISEKGRPRRAAAPTTFAEKEAEAKATLLGPSPAKKPGPTAKSDTNGEAAGEKPLKRQKRTGDKPGRRGKANHPLAALAPQESPGKQYMPGLPTQEDAARAQKLEEASLLAGLQAGHRGMLSADTQIVYNQGEFMQSMPPPPDDPERAKPGPAGQVPPAKQSASSYWSVPEQNDFVKYIGHFGRDFAAIAAHMGTKTQTMIKNHYQRQVEGGNRPELERAAIEAEARRGRGDEMGPPPTPTPIVKRKYDNPQPVPQRPLAPHGEATDADDSGPAPRAPVSTHTSPQQFQTQPRITTSAQNTPIPAPRTAPSPLTSTATPVTSSQASTSGQPRPLQPPFGGRVTFLSDTRSEPRPITSPAPGFRPTQDPVPRTQPSQQGRPLADAQDPQYIRNLVQEQARALRMQEQYSQADRMEQVQRQDGLQRNPSQGSPFNQPLHNTPERKRLVEEKPKSPPRSSFQIPPFSRPNLASSAFGPLGPTPFSSLAGRPSFSHPSPRREEPRPSSVSNAPPAHLPPASVAPSEPKRSNVMSLLNNDEEPKQPKRESLPSAMQRVQSPTSHTTHPTSAAPLSSIPGMRREPSFGQPSMPHSQFGRNQFGQQNSTPAPAPSAMKQEPASAGGSTSHTPKPDWAARVLGQSSQPNPPTPTLEREVRPYYQHNHRSSLLGSLNQPRANPSPPPLGSLGHSRTPSLTTQPGQQREQNRPVLPGQQHQQHQGSHQSAQPLQPNPYGGQQPPNFSQQQPGQPQSQGHHSRNNSLSGPFQQMHHRTISRDEHTRHEQNFGAQREREEQEMRWRQREAIEAEGRRREEEQRYFAQHRQQQQEQERQQVLRQPPQTLQPPFSGPPFPQNRNLDIRGQSRMETEFAMRQEQERQERHRIEDGDRRRQEALFREREEEHRRRQQEDPFHRRTPLGGGYGFPPPGPPRR</sequence>
<organism evidence="1 2">
    <name type="scientific">Vermiconidia calcicola</name>
    <dbReference type="NCBI Taxonomy" id="1690605"/>
    <lineage>
        <taxon>Eukaryota</taxon>
        <taxon>Fungi</taxon>
        <taxon>Dikarya</taxon>
        <taxon>Ascomycota</taxon>
        <taxon>Pezizomycotina</taxon>
        <taxon>Dothideomycetes</taxon>
        <taxon>Dothideomycetidae</taxon>
        <taxon>Mycosphaerellales</taxon>
        <taxon>Extremaceae</taxon>
        <taxon>Vermiconidia</taxon>
    </lineage>
</organism>
<dbReference type="EMBL" id="JAUTXU010000059">
    <property type="protein sequence ID" value="KAK3713915.1"/>
    <property type="molecule type" value="Genomic_DNA"/>
</dbReference>
<accession>A0ACC3NE82</accession>
<comment type="caution">
    <text evidence="1">The sequence shown here is derived from an EMBL/GenBank/DDBJ whole genome shotgun (WGS) entry which is preliminary data.</text>
</comment>
<name>A0ACC3NE82_9PEZI</name>
<protein>
    <submittedName>
        <fullName evidence="1">Uncharacterized protein</fullName>
    </submittedName>
</protein>
<dbReference type="Proteomes" id="UP001281147">
    <property type="component" value="Unassembled WGS sequence"/>
</dbReference>